<comment type="caution">
    <text evidence="2">The sequence shown here is derived from an EMBL/GenBank/DDBJ whole genome shotgun (WGS) entry which is preliminary data.</text>
</comment>
<reference evidence="2 3" key="1">
    <citation type="submission" date="2014-11" db="EMBL/GenBank/DDBJ databases">
        <title>Comparative genomic analysis of Cryptosporidium hominis reveals occurrence of genetic recombination in virulent subtypes.</title>
        <authorList>
            <person name="Guo Y."/>
            <person name="Tang K."/>
            <person name="Frace M."/>
            <person name="Li N."/>
            <person name="Roellig D.M."/>
            <person name="Sammons S."/>
            <person name="Knipe K."/>
            <person name="Rowe L."/>
            <person name="Feng Y."/>
            <person name="Xiao L."/>
        </authorList>
    </citation>
    <scope>NUCLEOTIDE SEQUENCE [LARGE SCALE GENOMIC DNA]</scope>
    <source>
        <strain evidence="2">30976</strain>
    </source>
</reference>
<sequence length="75" mass="8819">MNKIFETILNKKSTFKDNSRAQKEKNKLAKRTKKDSVIRDNTNKSLDINYGYIKPIRYLNDGLPVYRLEDINLGK</sequence>
<proteinExistence type="predicted"/>
<evidence type="ECO:0000256" key="1">
    <source>
        <dbReference type="SAM" id="MobiDB-lite"/>
    </source>
</evidence>
<dbReference type="Proteomes" id="UP001429100">
    <property type="component" value="Unassembled WGS sequence"/>
</dbReference>
<dbReference type="InterPro" id="IPR013885">
    <property type="entry name" value="DUF1764_euk"/>
</dbReference>
<dbReference type="EMBL" id="JTAI01000007">
    <property type="protein sequence ID" value="PPS97854.1"/>
    <property type="molecule type" value="Genomic_DNA"/>
</dbReference>
<gene>
    <name evidence="2" type="ORF">GY17_00000193</name>
</gene>
<dbReference type="Pfam" id="PF08576">
    <property type="entry name" value="DUF1764"/>
    <property type="match status" value="1"/>
</dbReference>
<evidence type="ECO:0000313" key="2">
    <source>
        <dbReference type="EMBL" id="PPS97854.1"/>
    </source>
</evidence>
<protein>
    <submittedName>
        <fullName evidence="2">Uncharacterized protein</fullName>
    </submittedName>
</protein>
<keyword evidence="3" id="KW-1185">Reference proteome</keyword>
<reference evidence="2 3" key="2">
    <citation type="submission" date="2017-10" db="EMBL/GenBank/DDBJ databases">
        <title>Consistent, comparative and evidence-based genome annotation and re-annotation for the closely-related species, Cryptosporidium parvum, C. hominis and C. tyzzeri.</title>
        <authorList>
            <person name="Baptista R.P."/>
            <person name="Li Y."/>
            <person name="Sateriale A."/>
            <person name="Striepen B."/>
            <person name="Kissinger J.C."/>
        </authorList>
    </citation>
    <scope>NUCLEOTIDE SEQUENCE [LARGE SCALE GENOMIC DNA]</scope>
    <source>
        <strain evidence="2">30976</strain>
    </source>
</reference>
<accession>A0ABX5BJA5</accession>
<evidence type="ECO:0000313" key="3">
    <source>
        <dbReference type="Proteomes" id="UP001429100"/>
    </source>
</evidence>
<organism evidence="2 3">
    <name type="scientific">Cryptosporidium hominis</name>
    <dbReference type="NCBI Taxonomy" id="237895"/>
    <lineage>
        <taxon>Eukaryota</taxon>
        <taxon>Sar</taxon>
        <taxon>Alveolata</taxon>
        <taxon>Apicomplexa</taxon>
        <taxon>Conoidasida</taxon>
        <taxon>Coccidia</taxon>
        <taxon>Eucoccidiorida</taxon>
        <taxon>Eimeriorina</taxon>
        <taxon>Cryptosporidiidae</taxon>
        <taxon>Cryptosporidium</taxon>
    </lineage>
</organism>
<feature type="region of interest" description="Disordered" evidence="1">
    <location>
        <begin position="16"/>
        <end position="35"/>
    </location>
</feature>
<name>A0ABX5BJA5_CRYHO</name>
<feature type="compositionally biased region" description="Basic and acidic residues" evidence="1">
    <location>
        <begin position="16"/>
        <end position="27"/>
    </location>
</feature>